<dbReference type="Proteomes" id="UP001642540">
    <property type="component" value="Unassembled WGS sequence"/>
</dbReference>
<organism evidence="3 4">
    <name type="scientific">Orchesella dallaii</name>
    <dbReference type="NCBI Taxonomy" id="48710"/>
    <lineage>
        <taxon>Eukaryota</taxon>
        <taxon>Metazoa</taxon>
        <taxon>Ecdysozoa</taxon>
        <taxon>Arthropoda</taxon>
        <taxon>Hexapoda</taxon>
        <taxon>Collembola</taxon>
        <taxon>Entomobryomorpha</taxon>
        <taxon>Entomobryoidea</taxon>
        <taxon>Orchesellidae</taxon>
        <taxon>Orchesellinae</taxon>
        <taxon>Orchesella</taxon>
    </lineage>
</organism>
<sequence length="726" mass="82026">MKLLLLYIFGLSAVSADYYYSSELCDDASTILFKNNEHSCVCFPQGSYELNSCDDKGPSYFDTYYDSSCVIVPNNTVAITRTTELMKPTINLKCCNLQIVYERRRTKRSTTPDIEDDPAQDEDQAGAGVEIGSEVMRDQMNHYMERKIAQLTGLNAENGGAESASSRSKYPVIKLLDYAKQIMAKTCISVSEDYLDLALNAFVNLQLETFHIKEPYIGYSAYRRIELAMEKCLKKADPHTFYHNFTTETAPGEFCDENPADQVSEHVVMDAGKPGETMTLIDLPDYAKSAMNDTAITEPLIETVWKMLVNAHSYCYIYFSDYFNDHHTYTVALLPLFTNKIQEIWLKGYMLGDAYPDNVLYGGLLGDIKKVMHNVDYCTGASKEASPYPWLINRPPRDKSNVWLGYPCWEDTGVDGEIEIGNHVKLCPGVEDERKTFSEKEMMNLFRDNIHSQYNIVAQQPDWGIFVIPKVQIQSEKFSSQIPPHAVIFIQFNHGYMDGNSAVHFIKTCVFDEEEGITNVEVMRKVQDAESLPHRLIRYFRVIFDSPFLLAKVVIRNKHSIFHVTSPTSEATFVGCSISKIQSSSMNNVRAAFNCGTRSAISFAFLKAMVRVAERKGFSPPKFVNYACTHSIVPYSHLKPQNGFALLVRTIPTSGSDQLVEIDKLFQINEDNEYQLDACLMAFYFMGLMPSRMISLIRNQLAVFPCGVTLVPAKLLEGCIGLNQVA</sequence>
<reference evidence="3 4" key="1">
    <citation type="submission" date="2024-08" db="EMBL/GenBank/DDBJ databases">
        <authorList>
            <person name="Cucini C."/>
            <person name="Frati F."/>
        </authorList>
    </citation>
    <scope>NUCLEOTIDE SEQUENCE [LARGE SCALE GENOMIC DNA]</scope>
</reference>
<dbReference type="EMBL" id="CAXLJM020000019">
    <property type="protein sequence ID" value="CAL8085385.1"/>
    <property type="molecule type" value="Genomic_DNA"/>
</dbReference>
<evidence type="ECO:0000313" key="3">
    <source>
        <dbReference type="EMBL" id="CAL8085385.1"/>
    </source>
</evidence>
<evidence type="ECO:0000313" key="4">
    <source>
        <dbReference type="Proteomes" id="UP001642540"/>
    </source>
</evidence>
<proteinExistence type="predicted"/>
<keyword evidence="2" id="KW-0732">Signal</keyword>
<comment type="caution">
    <text evidence="3">The sequence shown here is derived from an EMBL/GenBank/DDBJ whole genome shotgun (WGS) entry which is preliminary data.</text>
</comment>
<accession>A0ABP1Q4A8</accession>
<name>A0ABP1Q4A8_9HEXA</name>
<protein>
    <submittedName>
        <fullName evidence="3">Uncharacterized protein</fullName>
    </submittedName>
</protein>
<evidence type="ECO:0000256" key="1">
    <source>
        <dbReference type="SAM" id="MobiDB-lite"/>
    </source>
</evidence>
<feature type="compositionally biased region" description="Acidic residues" evidence="1">
    <location>
        <begin position="113"/>
        <end position="124"/>
    </location>
</feature>
<feature type="region of interest" description="Disordered" evidence="1">
    <location>
        <begin position="106"/>
        <end position="127"/>
    </location>
</feature>
<feature type="signal peptide" evidence="2">
    <location>
        <begin position="1"/>
        <end position="16"/>
    </location>
</feature>
<keyword evidence="4" id="KW-1185">Reference proteome</keyword>
<gene>
    <name evidence="3" type="ORF">ODALV1_LOCUS6096</name>
</gene>
<evidence type="ECO:0000256" key="2">
    <source>
        <dbReference type="SAM" id="SignalP"/>
    </source>
</evidence>
<feature type="chain" id="PRO_5047357060" evidence="2">
    <location>
        <begin position="17"/>
        <end position="726"/>
    </location>
</feature>